<accession>A0A9D5BM29</accession>
<dbReference type="AlphaFoldDB" id="A0A9D5BM29"/>
<name>A0A9D5BM29_PEA</name>
<dbReference type="PANTHER" id="PTHR47926:SF468">
    <property type="entry name" value="PENTATRICOPEPTIDE REPEAT-CONTAINING PROTEIN"/>
    <property type="match status" value="1"/>
</dbReference>
<dbReference type="InterPro" id="IPR046960">
    <property type="entry name" value="PPR_At4g14850-like_plant"/>
</dbReference>
<gene>
    <name evidence="1" type="ORF">KIW84_014018</name>
</gene>
<dbReference type="PANTHER" id="PTHR47926">
    <property type="entry name" value="PENTATRICOPEPTIDE REPEAT-CONTAINING PROTEIN"/>
    <property type="match status" value="1"/>
</dbReference>
<dbReference type="GO" id="GO:0003723">
    <property type="term" value="F:RNA binding"/>
    <property type="evidence" value="ECO:0007669"/>
    <property type="project" value="InterPro"/>
</dbReference>
<dbReference type="InterPro" id="IPR011990">
    <property type="entry name" value="TPR-like_helical_dom_sf"/>
</dbReference>
<dbReference type="GO" id="GO:0009451">
    <property type="term" value="P:RNA modification"/>
    <property type="evidence" value="ECO:0007669"/>
    <property type="project" value="InterPro"/>
</dbReference>
<dbReference type="Gene3D" id="1.25.40.10">
    <property type="entry name" value="Tetratricopeptide repeat domain"/>
    <property type="match status" value="1"/>
</dbReference>
<evidence type="ECO:0000313" key="2">
    <source>
        <dbReference type="Proteomes" id="UP001058974"/>
    </source>
</evidence>
<comment type="caution">
    <text evidence="1">The sequence shown here is derived from an EMBL/GenBank/DDBJ whole genome shotgun (WGS) entry which is preliminary data.</text>
</comment>
<dbReference type="EMBL" id="JAMSHJ010000001">
    <property type="protein sequence ID" value="KAI5446016.1"/>
    <property type="molecule type" value="Genomic_DNA"/>
</dbReference>
<protein>
    <submittedName>
        <fullName evidence="1">Uncharacterized protein</fullName>
    </submittedName>
</protein>
<dbReference type="Proteomes" id="UP001058974">
    <property type="component" value="Chromosome 1"/>
</dbReference>
<evidence type="ECO:0000313" key="1">
    <source>
        <dbReference type="EMBL" id="KAI5446016.1"/>
    </source>
</evidence>
<dbReference type="Gramene" id="Psat01G0401800-T1">
    <property type="protein sequence ID" value="KAI5446016.1"/>
    <property type="gene ID" value="KIW84_014018"/>
</dbReference>
<reference evidence="1 2" key="1">
    <citation type="journal article" date="2022" name="Nat. Genet.">
        <title>Improved pea reference genome and pan-genome highlight genomic features and evolutionary characteristics.</title>
        <authorList>
            <person name="Yang T."/>
            <person name="Liu R."/>
            <person name="Luo Y."/>
            <person name="Hu S."/>
            <person name="Wang D."/>
            <person name="Wang C."/>
            <person name="Pandey M.K."/>
            <person name="Ge S."/>
            <person name="Xu Q."/>
            <person name="Li N."/>
            <person name="Li G."/>
            <person name="Huang Y."/>
            <person name="Saxena R.K."/>
            <person name="Ji Y."/>
            <person name="Li M."/>
            <person name="Yan X."/>
            <person name="He Y."/>
            <person name="Liu Y."/>
            <person name="Wang X."/>
            <person name="Xiang C."/>
            <person name="Varshney R.K."/>
            <person name="Ding H."/>
            <person name="Gao S."/>
            <person name="Zong X."/>
        </authorList>
    </citation>
    <scope>NUCLEOTIDE SEQUENCE [LARGE SCALE GENOMIC DNA]</scope>
    <source>
        <strain evidence="1 2">cv. Zhongwan 6</strain>
    </source>
</reference>
<sequence length="113" mass="12673">MTAGYAKKELKNRRGILFPGILLLQVFLQNSLYLNALQNFILMGREGKKPDQSTLACSLSACANLADLQVSKQLHEFILKSDYINDLFVSHAQIAMYTKGGIVESTEQMFKDN</sequence>
<keyword evidence="2" id="KW-1185">Reference proteome</keyword>
<proteinExistence type="predicted"/>
<organism evidence="1 2">
    <name type="scientific">Pisum sativum</name>
    <name type="common">Garden pea</name>
    <name type="synonym">Lathyrus oleraceus</name>
    <dbReference type="NCBI Taxonomy" id="3888"/>
    <lineage>
        <taxon>Eukaryota</taxon>
        <taxon>Viridiplantae</taxon>
        <taxon>Streptophyta</taxon>
        <taxon>Embryophyta</taxon>
        <taxon>Tracheophyta</taxon>
        <taxon>Spermatophyta</taxon>
        <taxon>Magnoliopsida</taxon>
        <taxon>eudicotyledons</taxon>
        <taxon>Gunneridae</taxon>
        <taxon>Pentapetalae</taxon>
        <taxon>rosids</taxon>
        <taxon>fabids</taxon>
        <taxon>Fabales</taxon>
        <taxon>Fabaceae</taxon>
        <taxon>Papilionoideae</taxon>
        <taxon>50 kb inversion clade</taxon>
        <taxon>NPAAA clade</taxon>
        <taxon>Hologalegina</taxon>
        <taxon>IRL clade</taxon>
        <taxon>Fabeae</taxon>
        <taxon>Lathyrus</taxon>
    </lineage>
</organism>